<keyword evidence="1" id="KW-0238">DNA-binding</keyword>
<dbReference type="OrthoDB" id="9802944at2"/>
<dbReference type="InterPro" id="IPR047057">
    <property type="entry name" value="MerR_fam"/>
</dbReference>
<dbReference type="PANTHER" id="PTHR30204:SF98">
    <property type="entry name" value="HTH-TYPE TRANSCRIPTIONAL REGULATOR ADHR"/>
    <property type="match status" value="1"/>
</dbReference>
<dbReference type="PROSITE" id="PS50937">
    <property type="entry name" value="HTH_MERR_2"/>
    <property type="match status" value="1"/>
</dbReference>
<evidence type="ECO:0000313" key="4">
    <source>
        <dbReference type="Proteomes" id="UP000037432"/>
    </source>
</evidence>
<dbReference type="PROSITE" id="PS00552">
    <property type="entry name" value="HTH_MERR_1"/>
    <property type="match status" value="1"/>
</dbReference>
<dbReference type="GO" id="GO:0003677">
    <property type="term" value="F:DNA binding"/>
    <property type="evidence" value="ECO:0007669"/>
    <property type="project" value="UniProtKB-KW"/>
</dbReference>
<dbReference type="CDD" id="cd01109">
    <property type="entry name" value="HTH_YyaN"/>
    <property type="match status" value="1"/>
</dbReference>
<evidence type="ECO:0000256" key="1">
    <source>
        <dbReference type="ARBA" id="ARBA00023125"/>
    </source>
</evidence>
<evidence type="ECO:0000259" key="2">
    <source>
        <dbReference type="PROSITE" id="PS50937"/>
    </source>
</evidence>
<dbReference type="Pfam" id="PF13411">
    <property type="entry name" value="MerR_1"/>
    <property type="match status" value="1"/>
</dbReference>
<dbReference type="EMBL" id="LFNT01000048">
    <property type="protein sequence ID" value="KMS70459.1"/>
    <property type="molecule type" value="Genomic_DNA"/>
</dbReference>
<dbReference type="GO" id="GO:0003700">
    <property type="term" value="F:DNA-binding transcription factor activity"/>
    <property type="evidence" value="ECO:0007669"/>
    <property type="project" value="InterPro"/>
</dbReference>
<dbReference type="InterPro" id="IPR009061">
    <property type="entry name" value="DNA-bd_dom_put_sf"/>
</dbReference>
<dbReference type="PRINTS" id="PR00040">
    <property type="entry name" value="HTHMERR"/>
</dbReference>
<organism evidence="3 4">
    <name type="scientific">Streptomyces viridochromogenes</name>
    <dbReference type="NCBI Taxonomy" id="1938"/>
    <lineage>
        <taxon>Bacteria</taxon>
        <taxon>Bacillati</taxon>
        <taxon>Actinomycetota</taxon>
        <taxon>Actinomycetes</taxon>
        <taxon>Kitasatosporales</taxon>
        <taxon>Streptomycetaceae</taxon>
        <taxon>Streptomyces</taxon>
    </lineage>
</organism>
<gene>
    <name evidence="3" type="ORF">ACM01_31285</name>
</gene>
<dbReference type="AlphaFoldDB" id="A0A0J7Z3S9"/>
<dbReference type="SMART" id="SM00422">
    <property type="entry name" value="HTH_MERR"/>
    <property type="match status" value="1"/>
</dbReference>
<evidence type="ECO:0000313" key="3">
    <source>
        <dbReference type="EMBL" id="KMS70459.1"/>
    </source>
</evidence>
<dbReference type="SUPFAM" id="SSF46955">
    <property type="entry name" value="Putative DNA-binding domain"/>
    <property type="match status" value="1"/>
</dbReference>
<feature type="domain" description="HTH merR-type" evidence="2">
    <location>
        <begin position="10"/>
        <end position="80"/>
    </location>
</feature>
<dbReference type="RefSeq" id="WP_048584769.1">
    <property type="nucleotide sequence ID" value="NZ_LFNT01000048.1"/>
</dbReference>
<accession>A0A0J7Z3S9</accession>
<comment type="caution">
    <text evidence="3">The sequence shown here is derived from an EMBL/GenBank/DDBJ whole genome shotgun (WGS) entry which is preliminary data.</text>
</comment>
<dbReference type="InterPro" id="IPR000551">
    <property type="entry name" value="MerR-type_HTH_dom"/>
</dbReference>
<dbReference type="PATRIC" id="fig|1938.3.peg.6159"/>
<proteinExistence type="predicted"/>
<sequence length="140" mass="15811">MTTAETRGESLSIGEVAERTGLSVHALRFYEREGLLVGPVRRTSGGRRRYTRVDVDWLLICVKLRESGMPLADLKRFAELVRQGPGNEAERLRLLDSHQQRVEAQIRALEECRSVIAWKVGVYAEHLARGQADGLWDPTV</sequence>
<reference evidence="3 4" key="1">
    <citation type="submission" date="2015-06" db="EMBL/GenBank/DDBJ databases">
        <authorList>
            <person name="Ju K.-S."/>
            <person name="Doroghazi J.R."/>
            <person name="Metcalf W.W."/>
        </authorList>
    </citation>
    <scope>NUCLEOTIDE SEQUENCE [LARGE SCALE GENOMIC DNA]</scope>
    <source>
        <strain evidence="3 4">NRRL 3414</strain>
    </source>
</reference>
<dbReference type="Gene3D" id="1.10.1660.10">
    <property type="match status" value="1"/>
</dbReference>
<dbReference type="Proteomes" id="UP000037432">
    <property type="component" value="Unassembled WGS sequence"/>
</dbReference>
<protein>
    <submittedName>
        <fullName evidence="3">MerR family transcriptional regulator</fullName>
    </submittedName>
</protein>
<dbReference type="PANTHER" id="PTHR30204">
    <property type="entry name" value="REDOX-CYCLING DRUG-SENSING TRANSCRIPTIONAL ACTIVATOR SOXR"/>
    <property type="match status" value="1"/>
</dbReference>
<name>A0A0J7Z3S9_STRVR</name>